<dbReference type="InterPro" id="IPR049512">
    <property type="entry name" value="DJR-like_dom"/>
</dbReference>
<dbReference type="OrthoDB" id="6746907at2759"/>
<dbReference type="AlphaFoldDB" id="A0A9N9MAJ8"/>
<feature type="domain" description="DUF4780" evidence="1">
    <location>
        <begin position="8"/>
        <end position="61"/>
    </location>
</feature>
<dbReference type="PANTHER" id="PTHR36159">
    <property type="entry name" value="PROTEIN CBG23766"/>
    <property type="match status" value="1"/>
</dbReference>
<dbReference type="PANTHER" id="PTHR36159:SF1">
    <property type="entry name" value="RETROVIRUS-RELATED POL POLYPROTEIN FROM TRANSPOSON 412-LIKE PROTEIN"/>
    <property type="match status" value="1"/>
</dbReference>
<evidence type="ECO:0000313" key="4">
    <source>
        <dbReference type="Proteomes" id="UP001152799"/>
    </source>
</evidence>
<dbReference type="InterPro" id="IPR031961">
    <property type="entry name" value="DUF4780"/>
</dbReference>
<proteinExistence type="predicted"/>
<accession>A0A9N9MAJ8</accession>
<sequence>MKGRNLYNKKPAEILQLMKTQNVGLKTDEWRVLNHVKGNSNVTLVMYIDEESLKNLDKTNMRACKRCVGAALSIRGKLEKTAGAGNVKFVNNAGAFFFDSITYLLNGIEMEHVKDPGITSLIRGYLCYTEEDSNHLPVGIMLPVGIIQQLIHMVLSS</sequence>
<reference evidence="3" key="1">
    <citation type="submission" date="2022-01" db="EMBL/GenBank/DDBJ databases">
        <authorList>
            <person name="King R."/>
        </authorList>
    </citation>
    <scope>NUCLEOTIDE SEQUENCE</scope>
</reference>
<gene>
    <name evidence="3" type="ORF">CEUTPL_LOCUS1044</name>
</gene>
<organism evidence="3 4">
    <name type="scientific">Ceutorhynchus assimilis</name>
    <name type="common">cabbage seed weevil</name>
    <dbReference type="NCBI Taxonomy" id="467358"/>
    <lineage>
        <taxon>Eukaryota</taxon>
        <taxon>Metazoa</taxon>
        <taxon>Ecdysozoa</taxon>
        <taxon>Arthropoda</taxon>
        <taxon>Hexapoda</taxon>
        <taxon>Insecta</taxon>
        <taxon>Pterygota</taxon>
        <taxon>Neoptera</taxon>
        <taxon>Endopterygota</taxon>
        <taxon>Coleoptera</taxon>
        <taxon>Polyphaga</taxon>
        <taxon>Cucujiformia</taxon>
        <taxon>Curculionidae</taxon>
        <taxon>Ceutorhynchinae</taxon>
        <taxon>Ceutorhynchus</taxon>
    </lineage>
</organism>
<dbReference type="EMBL" id="OU892277">
    <property type="protein sequence ID" value="CAG9760308.1"/>
    <property type="molecule type" value="Genomic_DNA"/>
</dbReference>
<evidence type="ECO:0000313" key="3">
    <source>
        <dbReference type="EMBL" id="CAG9760308.1"/>
    </source>
</evidence>
<name>A0A9N9MAJ8_9CUCU</name>
<dbReference type="Proteomes" id="UP001152799">
    <property type="component" value="Chromosome 1"/>
</dbReference>
<evidence type="ECO:0000259" key="1">
    <source>
        <dbReference type="Pfam" id="PF16012"/>
    </source>
</evidence>
<dbReference type="Pfam" id="PF16012">
    <property type="entry name" value="DUF4780"/>
    <property type="match status" value="1"/>
</dbReference>
<dbReference type="Pfam" id="PF21738">
    <property type="entry name" value="DJR-like_dom"/>
    <property type="match status" value="1"/>
</dbReference>
<evidence type="ECO:0000259" key="2">
    <source>
        <dbReference type="Pfam" id="PF21738"/>
    </source>
</evidence>
<keyword evidence="4" id="KW-1185">Reference proteome</keyword>
<feature type="domain" description="Double jelly roll-like" evidence="2">
    <location>
        <begin position="87"/>
        <end position="135"/>
    </location>
</feature>
<protein>
    <submittedName>
        <fullName evidence="3">Uncharacterized protein</fullName>
    </submittedName>
</protein>